<organism evidence="1 2">
    <name type="scientific">Vitis vinifera</name>
    <name type="common">Grape</name>
    <dbReference type="NCBI Taxonomy" id="29760"/>
    <lineage>
        <taxon>Eukaryota</taxon>
        <taxon>Viridiplantae</taxon>
        <taxon>Streptophyta</taxon>
        <taxon>Embryophyta</taxon>
        <taxon>Tracheophyta</taxon>
        <taxon>Spermatophyta</taxon>
        <taxon>Magnoliopsida</taxon>
        <taxon>eudicotyledons</taxon>
        <taxon>Gunneridae</taxon>
        <taxon>Pentapetalae</taxon>
        <taxon>rosids</taxon>
        <taxon>Vitales</taxon>
        <taxon>Vitaceae</taxon>
        <taxon>Viteae</taxon>
        <taxon>Vitis</taxon>
    </lineage>
</organism>
<protein>
    <submittedName>
        <fullName evidence="1">Uncharacterized protein</fullName>
    </submittedName>
</protein>
<name>D7T1S5_VITVI</name>
<accession>D7T1S5</accession>
<dbReference type="EMBL" id="FN595506">
    <property type="protein sequence ID" value="CBI24455.3"/>
    <property type="molecule type" value="Genomic_DNA"/>
</dbReference>
<reference evidence="2" key="1">
    <citation type="journal article" date="2007" name="Nature">
        <title>The grapevine genome sequence suggests ancestral hexaploidization in major angiosperm phyla.</title>
        <authorList>
            <consortium name="The French-Italian Public Consortium for Grapevine Genome Characterization."/>
            <person name="Jaillon O."/>
            <person name="Aury J.-M."/>
            <person name="Noel B."/>
            <person name="Policriti A."/>
            <person name="Clepet C."/>
            <person name="Casagrande A."/>
            <person name="Choisne N."/>
            <person name="Aubourg S."/>
            <person name="Vitulo N."/>
            <person name="Jubin C."/>
            <person name="Vezzi A."/>
            <person name="Legeai F."/>
            <person name="Hugueney P."/>
            <person name="Dasilva C."/>
            <person name="Horner D."/>
            <person name="Mica E."/>
            <person name="Jublot D."/>
            <person name="Poulain J."/>
            <person name="Bruyere C."/>
            <person name="Billault A."/>
            <person name="Segurens B."/>
            <person name="Gouyvenoux M."/>
            <person name="Ugarte E."/>
            <person name="Cattonaro F."/>
            <person name="Anthouard V."/>
            <person name="Vico V."/>
            <person name="Del Fabbro C."/>
            <person name="Alaux M."/>
            <person name="Di Gaspero G."/>
            <person name="Dumas V."/>
            <person name="Felice N."/>
            <person name="Paillard S."/>
            <person name="Juman I."/>
            <person name="Moroldo M."/>
            <person name="Scalabrin S."/>
            <person name="Canaguier A."/>
            <person name="Le Clainche I."/>
            <person name="Malacrida G."/>
            <person name="Durand E."/>
            <person name="Pesole G."/>
            <person name="Laucou V."/>
            <person name="Chatelet P."/>
            <person name="Merdinoglu D."/>
            <person name="Delledonne M."/>
            <person name="Pezzotti M."/>
            <person name="Lecharny A."/>
            <person name="Scarpelli C."/>
            <person name="Artiguenave F."/>
            <person name="Pe M.E."/>
            <person name="Valle G."/>
            <person name="Morgante M."/>
            <person name="Caboche M."/>
            <person name="Adam-Blondon A.-F."/>
            <person name="Weissenbach J."/>
            <person name="Quetier F."/>
            <person name="Wincker P."/>
        </authorList>
    </citation>
    <scope>NUCLEOTIDE SEQUENCE [LARGE SCALE GENOMIC DNA]</scope>
    <source>
        <strain evidence="2">cv. Pinot noir / PN40024</strain>
    </source>
</reference>
<dbReference type="HOGENOM" id="CLU_2659560_0_0_1"/>
<sequence length="76" mass="8446">MKCSSKLLSTLALPINPLSVQERNSLTISQTIYLRTLIGILLSQNISNLLKSLKNLSKSLFHTTKSEVNFSALTLR</sequence>
<proteinExistence type="predicted"/>
<dbReference type="PaxDb" id="29760-VIT_16s0022g02540.t01"/>
<dbReference type="AlphaFoldDB" id="D7T1S5"/>
<gene>
    <name evidence="1" type="ordered locus">VIT_16s0022g02540</name>
</gene>
<evidence type="ECO:0000313" key="2">
    <source>
        <dbReference type="Proteomes" id="UP000009183"/>
    </source>
</evidence>
<dbReference type="Proteomes" id="UP000009183">
    <property type="component" value="Chromosome 16"/>
</dbReference>
<dbReference type="InParanoid" id="D7T1S5"/>
<evidence type="ECO:0000313" key="1">
    <source>
        <dbReference type="EMBL" id="CBI24455.3"/>
    </source>
</evidence>
<keyword evidence="2" id="KW-1185">Reference proteome</keyword>